<keyword evidence="1" id="KW-0812">Transmembrane</keyword>
<feature type="non-terminal residue" evidence="2">
    <location>
        <position position="94"/>
    </location>
</feature>
<reference evidence="2" key="1">
    <citation type="submission" date="2021-03" db="EMBL/GenBank/DDBJ databases">
        <authorList>
            <person name="Kim M.K."/>
        </authorList>
    </citation>
    <scope>NUCLEOTIDE SEQUENCE</scope>
    <source>
        <strain evidence="2">BT186</strain>
    </source>
</reference>
<dbReference type="AlphaFoldDB" id="A0A939JG15"/>
<dbReference type="EMBL" id="JAFLQZ010000029">
    <property type="protein sequence ID" value="MBO0361017.1"/>
    <property type="molecule type" value="Genomic_DNA"/>
</dbReference>
<evidence type="ECO:0000313" key="2">
    <source>
        <dbReference type="EMBL" id="MBO0361017.1"/>
    </source>
</evidence>
<keyword evidence="1" id="KW-1133">Transmembrane helix</keyword>
<proteinExistence type="predicted"/>
<name>A0A939JG15_9BACT</name>
<dbReference type="Proteomes" id="UP000664144">
    <property type="component" value="Unassembled WGS sequence"/>
</dbReference>
<organism evidence="2 3">
    <name type="scientific">Hymenobacter telluris</name>
    <dbReference type="NCBI Taxonomy" id="2816474"/>
    <lineage>
        <taxon>Bacteria</taxon>
        <taxon>Pseudomonadati</taxon>
        <taxon>Bacteroidota</taxon>
        <taxon>Cytophagia</taxon>
        <taxon>Cytophagales</taxon>
        <taxon>Hymenobacteraceae</taxon>
        <taxon>Hymenobacter</taxon>
    </lineage>
</organism>
<dbReference type="RefSeq" id="WP_206986925.1">
    <property type="nucleotide sequence ID" value="NZ_JAFLQZ010000029.1"/>
</dbReference>
<feature type="transmembrane region" description="Helical" evidence="1">
    <location>
        <begin position="73"/>
        <end position="93"/>
    </location>
</feature>
<gene>
    <name evidence="2" type="ORF">J0X19_23860</name>
</gene>
<evidence type="ECO:0000256" key="1">
    <source>
        <dbReference type="SAM" id="Phobius"/>
    </source>
</evidence>
<keyword evidence="1" id="KW-0472">Membrane</keyword>
<protein>
    <submittedName>
        <fullName evidence="2">Uncharacterized protein</fullName>
    </submittedName>
</protein>
<accession>A0A939JG15</accession>
<feature type="transmembrane region" description="Helical" evidence="1">
    <location>
        <begin position="15"/>
        <end position="35"/>
    </location>
</feature>
<evidence type="ECO:0000313" key="3">
    <source>
        <dbReference type="Proteomes" id="UP000664144"/>
    </source>
</evidence>
<keyword evidence="3" id="KW-1185">Reference proteome</keyword>
<sequence length="94" mass="11008">MNGQHLRGVLTRKNLGNTIIIVVAVLLNLGCWYVPWKIPGLRRLYEYEPENVSRLMLSIKPWVVSWLKNPTDYYYTDWQLLVYALGLGFLINLL</sequence>
<comment type="caution">
    <text evidence="2">The sequence shown here is derived from an EMBL/GenBank/DDBJ whole genome shotgun (WGS) entry which is preliminary data.</text>
</comment>